<evidence type="ECO:0000313" key="3">
    <source>
        <dbReference type="Proteomes" id="UP001189429"/>
    </source>
</evidence>
<name>A0ABN9RWU9_9DINO</name>
<proteinExistence type="predicted"/>
<gene>
    <name evidence="2" type="ORF">PCOR1329_LOCUS24422</name>
</gene>
<feature type="non-terminal residue" evidence="2">
    <location>
        <position position="1"/>
    </location>
</feature>
<accession>A0ABN9RWU9</accession>
<dbReference type="Proteomes" id="UP001189429">
    <property type="component" value="Unassembled WGS sequence"/>
</dbReference>
<comment type="caution">
    <text evidence="2">The sequence shown here is derived from an EMBL/GenBank/DDBJ whole genome shotgun (WGS) entry which is preliminary data.</text>
</comment>
<organism evidence="2 3">
    <name type="scientific">Prorocentrum cordatum</name>
    <dbReference type="NCBI Taxonomy" id="2364126"/>
    <lineage>
        <taxon>Eukaryota</taxon>
        <taxon>Sar</taxon>
        <taxon>Alveolata</taxon>
        <taxon>Dinophyceae</taxon>
        <taxon>Prorocentrales</taxon>
        <taxon>Prorocentraceae</taxon>
        <taxon>Prorocentrum</taxon>
    </lineage>
</organism>
<protein>
    <submittedName>
        <fullName evidence="2">Uncharacterized protein</fullName>
    </submittedName>
</protein>
<feature type="region of interest" description="Disordered" evidence="1">
    <location>
        <begin position="1"/>
        <end position="173"/>
    </location>
</feature>
<sequence length="173" mass="18028">QESCAMRRAIHESHGDHSGCPESEQQRADFHRSFGRKIRTAAPHGGQEGGAREAIHAAAEPQGPERAAPQEARWSGFAGFSPRGRAPRAPPAAADQKRRTLEMALSPRGDDPPLPQRPASPRAAQPLAGSAGVAGVMAWDASAPRPAASSPRPPASARTDPICHQGAPPARGG</sequence>
<feature type="compositionally biased region" description="Basic and acidic residues" evidence="1">
    <location>
        <begin position="9"/>
        <end position="32"/>
    </location>
</feature>
<evidence type="ECO:0000313" key="2">
    <source>
        <dbReference type="EMBL" id="CAK0823852.1"/>
    </source>
</evidence>
<dbReference type="EMBL" id="CAUYUJ010008408">
    <property type="protein sequence ID" value="CAK0823852.1"/>
    <property type="molecule type" value="Genomic_DNA"/>
</dbReference>
<reference evidence="2" key="1">
    <citation type="submission" date="2023-10" db="EMBL/GenBank/DDBJ databases">
        <authorList>
            <person name="Chen Y."/>
            <person name="Shah S."/>
            <person name="Dougan E. K."/>
            <person name="Thang M."/>
            <person name="Chan C."/>
        </authorList>
    </citation>
    <scope>NUCLEOTIDE SEQUENCE [LARGE SCALE GENOMIC DNA]</scope>
</reference>
<feature type="compositionally biased region" description="Low complexity" evidence="1">
    <location>
        <begin position="141"/>
        <end position="158"/>
    </location>
</feature>
<evidence type="ECO:0000256" key="1">
    <source>
        <dbReference type="SAM" id="MobiDB-lite"/>
    </source>
</evidence>
<feature type="compositionally biased region" description="Low complexity" evidence="1">
    <location>
        <begin position="119"/>
        <end position="128"/>
    </location>
</feature>
<keyword evidence="3" id="KW-1185">Reference proteome</keyword>
<feature type="non-terminal residue" evidence="2">
    <location>
        <position position="173"/>
    </location>
</feature>